<evidence type="ECO:0000313" key="2">
    <source>
        <dbReference type="Proteomes" id="UP001628091"/>
    </source>
</evidence>
<keyword evidence="2" id="KW-1185">Reference proteome</keyword>
<accession>A0ABQ0H5H9</accession>
<sequence>MKGLTAYIVDGHELRIRPAPVEREWMDDTDQRFAYRCLPLNIANVHGWEILCTTAFSAIWDGRPSLDAVRIKSRASGAALQAISHFGSGTLTFHVPCLFRTEPGIDLFVTGPLNRPKDAIAPLSGIVETDWSPYTFTMNWKFTRPNHRVHFEIDEPFCHIFPLQRGSLESLMPDIRRLSDEPDLEQEFRKWSESRSVFNADLRNAGSKAAKDKWQKAYFKGMHPSGALGAEKHRSRLRLRPFKIFPSQD</sequence>
<dbReference type="RefSeq" id="WP_407866633.1">
    <property type="nucleotide sequence ID" value="NZ_BAAFZP010000002.1"/>
</dbReference>
<dbReference type="Proteomes" id="UP001628091">
    <property type="component" value="Unassembled WGS sequence"/>
</dbReference>
<dbReference type="Pfam" id="PF19541">
    <property type="entry name" value="DUF6065"/>
    <property type="match status" value="1"/>
</dbReference>
<protein>
    <submittedName>
        <fullName evidence="1">DUF6065 family protein</fullName>
    </submittedName>
</protein>
<evidence type="ECO:0000313" key="1">
    <source>
        <dbReference type="EMBL" id="GAB1584172.1"/>
    </source>
</evidence>
<proteinExistence type="predicted"/>
<dbReference type="InterPro" id="IPR045709">
    <property type="entry name" value="DUF6065"/>
</dbReference>
<comment type="caution">
    <text evidence="1">The sequence shown here is derived from an EMBL/GenBank/DDBJ whole genome shotgun (WGS) entry which is preliminary data.</text>
</comment>
<name>A0ABQ0H5H9_9HYPH</name>
<gene>
    <name evidence="1" type="ORF">PPNSA23_41150</name>
</gene>
<organism evidence="1 2">
    <name type="scientific">Phyllobacterium phragmitis</name>
    <dbReference type="NCBI Taxonomy" id="2670329"/>
    <lineage>
        <taxon>Bacteria</taxon>
        <taxon>Pseudomonadati</taxon>
        <taxon>Pseudomonadota</taxon>
        <taxon>Alphaproteobacteria</taxon>
        <taxon>Hyphomicrobiales</taxon>
        <taxon>Phyllobacteriaceae</taxon>
        <taxon>Phyllobacterium</taxon>
    </lineage>
</organism>
<reference evidence="1 2" key="1">
    <citation type="submission" date="2024-10" db="EMBL/GenBank/DDBJ databases">
        <title>Isolation, draft genome sequencing and identification of Phyllobacterium sp. NSA23, isolated from leaf soil.</title>
        <authorList>
            <person name="Akita H."/>
        </authorList>
    </citation>
    <scope>NUCLEOTIDE SEQUENCE [LARGE SCALE GENOMIC DNA]</scope>
    <source>
        <strain evidence="1 2">NSA23</strain>
    </source>
</reference>
<dbReference type="EMBL" id="BAAFZP010000002">
    <property type="protein sequence ID" value="GAB1584172.1"/>
    <property type="molecule type" value="Genomic_DNA"/>
</dbReference>